<keyword evidence="12 17" id="KW-0133">Cell shape</keyword>
<evidence type="ECO:0000256" key="12">
    <source>
        <dbReference type="ARBA" id="ARBA00022960"/>
    </source>
</evidence>
<dbReference type="HOGENOM" id="CLU_039268_1_2_4"/>
<keyword evidence="23" id="KW-1185">Reference proteome</keyword>
<keyword evidence="14 19" id="KW-0464">Manganese</keyword>
<evidence type="ECO:0000256" key="3">
    <source>
        <dbReference type="ARBA" id="ARBA00004496"/>
    </source>
</evidence>
<comment type="catalytic activity">
    <reaction evidence="16 17">
        <text>2 D-alanine + ATP = D-alanyl-D-alanine + ADP + phosphate + H(+)</text>
        <dbReference type="Rhea" id="RHEA:11224"/>
        <dbReference type="ChEBI" id="CHEBI:15378"/>
        <dbReference type="ChEBI" id="CHEBI:30616"/>
        <dbReference type="ChEBI" id="CHEBI:43474"/>
        <dbReference type="ChEBI" id="CHEBI:57416"/>
        <dbReference type="ChEBI" id="CHEBI:57822"/>
        <dbReference type="ChEBI" id="CHEBI:456216"/>
        <dbReference type="EC" id="6.3.2.4"/>
    </reaction>
</comment>
<dbReference type="InterPro" id="IPR005905">
    <property type="entry name" value="D_ala_D_ala"/>
</dbReference>
<protein>
    <recommendedName>
        <fullName evidence="5 17">D-alanine--D-alanine ligase</fullName>
        <ecNumber evidence="5 17">6.3.2.4</ecNumber>
    </recommendedName>
    <alternativeName>
        <fullName evidence="17">D-Ala-D-Ala ligase</fullName>
    </alternativeName>
    <alternativeName>
        <fullName evidence="17">D-alanylalanine synthetase</fullName>
    </alternativeName>
</protein>
<dbReference type="FunFam" id="3.40.50.20:FF:000013">
    <property type="entry name" value="D-alanine--D-alanine ligase"/>
    <property type="match status" value="1"/>
</dbReference>
<dbReference type="PIRSF" id="PIRSF039102">
    <property type="entry name" value="Ddl/VanB"/>
    <property type="match status" value="1"/>
</dbReference>
<dbReference type="PANTHER" id="PTHR23132">
    <property type="entry name" value="D-ALANINE--D-ALANINE LIGASE"/>
    <property type="match status" value="1"/>
</dbReference>
<keyword evidence="8 19" id="KW-0479">Metal-binding</keyword>
<evidence type="ECO:0000313" key="23">
    <source>
        <dbReference type="Proteomes" id="UP000066014"/>
    </source>
</evidence>
<gene>
    <name evidence="17 22" type="primary">ddl</name>
    <name evidence="22" type="ORF">SMCB_2020</name>
</gene>
<dbReference type="EMBL" id="AP014569">
    <property type="protein sequence ID" value="BAO84248.1"/>
    <property type="molecule type" value="Genomic_DNA"/>
</dbReference>
<dbReference type="PANTHER" id="PTHR23132:SF23">
    <property type="entry name" value="D-ALANINE--D-ALANINE LIGASE B"/>
    <property type="match status" value="1"/>
</dbReference>
<dbReference type="GO" id="GO:0046872">
    <property type="term" value="F:metal ion binding"/>
    <property type="evidence" value="ECO:0007669"/>
    <property type="project" value="UniProtKB-KW"/>
</dbReference>
<dbReference type="GO" id="GO:0005524">
    <property type="term" value="F:ATP binding"/>
    <property type="evidence" value="ECO:0007669"/>
    <property type="project" value="UniProtKB-UniRule"/>
</dbReference>
<feature type="binding site" evidence="19">
    <location>
        <position position="280"/>
    </location>
    <ligand>
        <name>Mg(2+)</name>
        <dbReference type="ChEBI" id="CHEBI:18420"/>
        <label>1</label>
    </ligand>
</feature>
<dbReference type="PROSITE" id="PS50975">
    <property type="entry name" value="ATP_GRASP"/>
    <property type="match status" value="1"/>
</dbReference>
<dbReference type="STRING" id="1458426.SMCB_2020"/>
<dbReference type="GO" id="GO:0008716">
    <property type="term" value="F:D-alanine-D-alanine ligase activity"/>
    <property type="evidence" value="ECO:0007669"/>
    <property type="project" value="UniProtKB-UniRule"/>
</dbReference>
<dbReference type="UniPathway" id="UPA00219"/>
<dbReference type="InterPro" id="IPR013815">
    <property type="entry name" value="ATP_grasp_subdomain_1"/>
</dbReference>
<dbReference type="InterPro" id="IPR000291">
    <property type="entry name" value="D-Ala_lig_Van_CS"/>
</dbReference>
<evidence type="ECO:0000256" key="14">
    <source>
        <dbReference type="ARBA" id="ARBA00023211"/>
    </source>
</evidence>
<keyword evidence="13 17" id="KW-0573">Peptidoglycan synthesis</keyword>
<reference evidence="22 23" key="1">
    <citation type="journal article" date="2014" name="Nat. Commun.">
        <title>Physiological and genomic features of highly alkaliphilic hydrogen-utilizing Betaproteobacteria from a continental serpentinizing site.</title>
        <authorList>
            <person name="Suzuki S."/>
            <person name="Kuenen J.G."/>
            <person name="Schipper K."/>
            <person name="van der Velde S."/>
            <person name="Ishii S."/>
            <person name="Wu A."/>
            <person name="Sorokin D.Y."/>
            <person name="Tenney A."/>
            <person name="Meng X.Y."/>
            <person name="Morrill P.L."/>
            <person name="Kamagata Y."/>
            <person name="Muyzer G."/>
            <person name="Nealson K.H."/>
        </authorList>
    </citation>
    <scope>NUCLEOTIDE SEQUENCE [LARGE SCALE GENOMIC DNA]</scope>
    <source>
        <strain evidence="22 23">B1</strain>
    </source>
</reference>
<feature type="binding site" evidence="19">
    <location>
        <position position="280"/>
    </location>
    <ligand>
        <name>Mg(2+)</name>
        <dbReference type="ChEBI" id="CHEBI:18420"/>
        <label>2</label>
    </ligand>
</feature>
<evidence type="ECO:0000256" key="4">
    <source>
        <dbReference type="ARBA" id="ARBA00010871"/>
    </source>
</evidence>
<evidence type="ECO:0000259" key="21">
    <source>
        <dbReference type="PROSITE" id="PS50975"/>
    </source>
</evidence>
<evidence type="ECO:0000256" key="20">
    <source>
        <dbReference type="PROSITE-ProRule" id="PRU00409"/>
    </source>
</evidence>
<dbReference type="Gene3D" id="3.40.50.20">
    <property type="match status" value="1"/>
</dbReference>
<dbReference type="EC" id="6.3.2.4" evidence="5 17"/>
<dbReference type="InterPro" id="IPR016185">
    <property type="entry name" value="PreATP-grasp_dom_sf"/>
</dbReference>
<dbReference type="GO" id="GO:0071555">
    <property type="term" value="P:cell wall organization"/>
    <property type="evidence" value="ECO:0007669"/>
    <property type="project" value="UniProtKB-KW"/>
</dbReference>
<evidence type="ECO:0000256" key="7">
    <source>
        <dbReference type="ARBA" id="ARBA00022598"/>
    </source>
</evidence>
<dbReference type="NCBIfam" id="TIGR01205">
    <property type="entry name" value="D_ala_D_alaTIGR"/>
    <property type="match status" value="1"/>
</dbReference>
<dbReference type="KEGG" id="cbab:SMCB_2020"/>
<dbReference type="InterPro" id="IPR011095">
    <property type="entry name" value="Dala_Dala_lig_C"/>
</dbReference>
<comment type="cofactor">
    <cofactor evidence="1">
        <name>Mn(2+)</name>
        <dbReference type="ChEBI" id="CHEBI:29035"/>
    </cofactor>
</comment>
<keyword evidence="15 17" id="KW-0961">Cell wall biogenesis/degradation</keyword>
<keyword evidence="9 20" id="KW-0547">Nucleotide-binding</keyword>
<accession>A0A060NXI5</accession>
<evidence type="ECO:0000256" key="1">
    <source>
        <dbReference type="ARBA" id="ARBA00001936"/>
    </source>
</evidence>
<evidence type="ECO:0000256" key="19">
    <source>
        <dbReference type="PIRSR" id="PIRSR039102-3"/>
    </source>
</evidence>
<feature type="active site" evidence="18">
    <location>
        <position position="291"/>
    </location>
</feature>
<evidence type="ECO:0000256" key="8">
    <source>
        <dbReference type="ARBA" id="ARBA00022723"/>
    </source>
</evidence>
<evidence type="ECO:0000256" key="16">
    <source>
        <dbReference type="ARBA" id="ARBA00047614"/>
    </source>
</evidence>
<evidence type="ECO:0000256" key="5">
    <source>
        <dbReference type="ARBA" id="ARBA00012216"/>
    </source>
</evidence>
<evidence type="ECO:0000256" key="17">
    <source>
        <dbReference type="HAMAP-Rule" id="MF_00047"/>
    </source>
</evidence>
<dbReference type="Proteomes" id="UP000066014">
    <property type="component" value="Chromosome"/>
</dbReference>
<dbReference type="SUPFAM" id="SSF56059">
    <property type="entry name" value="Glutathione synthetase ATP-binding domain-like"/>
    <property type="match status" value="1"/>
</dbReference>
<feature type="active site" evidence="18">
    <location>
        <position position="155"/>
    </location>
</feature>
<evidence type="ECO:0000256" key="11">
    <source>
        <dbReference type="ARBA" id="ARBA00022842"/>
    </source>
</evidence>
<comment type="similarity">
    <text evidence="4 17">Belongs to the D-alanine--D-alanine ligase family.</text>
</comment>
<evidence type="ECO:0000256" key="10">
    <source>
        <dbReference type="ARBA" id="ARBA00022840"/>
    </source>
</evidence>
<evidence type="ECO:0000256" key="9">
    <source>
        <dbReference type="ARBA" id="ARBA00022741"/>
    </source>
</evidence>
<feature type="binding site" evidence="19">
    <location>
        <position position="266"/>
    </location>
    <ligand>
        <name>Mg(2+)</name>
        <dbReference type="ChEBI" id="CHEBI:18420"/>
        <label>1</label>
    </ligand>
</feature>
<dbReference type="GO" id="GO:0005829">
    <property type="term" value="C:cytosol"/>
    <property type="evidence" value="ECO:0007669"/>
    <property type="project" value="TreeGrafter"/>
</dbReference>
<evidence type="ECO:0000256" key="15">
    <source>
        <dbReference type="ARBA" id="ARBA00023316"/>
    </source>
</evidence>
<comment type="function">
    <text evidence="2 17">Cell wall formation.</text>
</comment>
<evidence type="ECO:0000313" key="22">
    <source>
        <dbReference type="EMBL" id="BAO84248.1"/>
    </source>
</evidence>
<comment type="subcellular location">
    <subcellularLocation>
        <location evidence="3 17">Cytoplasm</location>
    </subcellularLocation>
</comment>
<dbReference type="GO" id="GO:0008360">
    <property type="term" value="P:regulation of cell shape"/>
    <property type="evidence" value="ECO:0007669"/>
    <property type="project" value="UniProtKB-KW"/>
</dbReference>
<dbReference type="PROSITE" id="PS00844">
    <property type="entry name" value="DALA_DALA_LIGASE_2"/>
    <property type="match status" value="1"/>
</dbReference>
<dbReference type="OrthoDB" id="9813261at2"/>
<keyword evidence="11 19" id="KW-0460">Magnesium</keyword>
<evidence type="ECO:0000256" key="13">
    <source>
        <dbReference type="ARBA" id="ARBA00022984"/>
    </source>
</evidence>
<sequence>MTTPNPTPIDPRALGKVAVLLGGFSAEREVSLMSGQGVLAALQRSGVDAHAFDLAGHELSELKRAGFARAFIALHGRFGEDGTVQGALELMGIPYTGPGVLASSLSMDKLMSKRLWRAEGLSTPNWRQVRSAAQTEAALAALGAPMIVKPAREGSTIGLSKISHPSECAAAYALAARCDPEVLCEQYIAGDEVTVALLGQGEAVQALPLIRIVVPGGNYDYEHKYFSDETQYLVPSGLPAAEEAAIQQLAVQAYQSLDCRGWSRVDVMIDAASRRPYLLELNSSPGMTGHSLVPMAAQAVGISYEALCLQLLASASLDNPLPAAAALTAALTAAQSAAQ</sequence>
<keyword evidence="7 17" id="KW-0436">Ligase</keyword>
<dbReference type="RefSeq" id="WP_045536745.1">
    <property type="nucleotide sequence ID" value="NZ_AP014569.1"/>
</dbReference>
<dbReference type="SUPFAM" id="SSF52440">
    <property type="entry name" value="PreATP-grasp domain"/>
    <property type="match status" value="1"/>
</dbReference>
<dbReference type="InterPro" id="IPR011127">
    <property type="entry name" value="Dala_Dala_lig_N"/>
</dbReference>
<comment type="cofactor">
    <cofactor evidence="19">
        <name>Mg(2+)</name>
        <dbReference type="ChEBI" id="CHEBI:18420"/>
    </cofactor>
    <cofactor evidence="19">
        <name>Mn(2+)</name>
        <dbReference type="ChEBI" id="CHEBI:29035"/>
    </cofactor>
    <text evidence="19">Binds 2 magnesium or manganese ions per subunit.</text>
</comment>
<dbReference type="Pfam" id="PF01820">
    <property type="entry name" value="Dala_Dala_lig_N"/>
    <property type="match status" value="1"/>
</dbReference>
<feature type="active site" evidence="18">
    <location>
        <position position="27"/>
    </location>
</feature>
<feature type="binding site" evidence="19">
    <location>
        <position position="282"/>
    </location>
    <ligand>
        <name>Mg(2+)</name>
        <dbReference type="ChEBI" id="CHEBI:18420"/>
        <label>2</label>
    </ligand>
</feature>
<dbReference type="HAMAP" id="MF_00047">
    <property type="entry name" value="Dala_Dala_lig"/>
    <property type="match status" value="1"/>
</dbReference>
<dbReference type="Gene3D" id="3.30.470.20">
    <property type="entry name" value="ATP-grasp fold, B domain"/>
    <property type="match status" value="1"/>
</dbReference>
<comment type="pathway">
    <text evidence="17">Cell wall biogenesis; peptidoglycan biosynthesis.</text>
</comment>
<dbReference type="Pfam" id="PF07478">
    <property type="entry name" value="Dala_Dala_lig_C"/>
    <property type="match status" value="1"/>
</dbReference>
<dbReference type="Gene3D" id="3.30.1490.20">
    <property type="entry name" value="ATP-grasp fold, A domain"/>
    <property type="match status" value="1"/>
</dbReference>
<proteinExistence type="inferred from homology"/>
<dbReference type="NCBIfam" id="NF002378">
    <property type="entry name" value="PRK01372.1"/>
    <property type="match status" value="1"/>
</dbReference>
<evidence type="ECO:0000256" key="2">
    <source>
        <dbReference type="ARBA" id="ARBA00003921"/>
    </source>
</evidence>
<keyword evidence="6 17" id="KW-0963">Cytoplasm</keyword>
<dbReference type="AlphaFoldDB" id="A0A060NXI5"/>
<dbReference type="GO" id="GO:0009252">
    <property type="term" value="P:peptidoglycan biosynthetic process"/>
    <property type="evidence" value="ECO:0007669"/>
    <property type="project" value="UniProtKB-UniRule"/>
</dbReference>
<keyword evidence="10 20" id="KW-0067">ATP-binding</keyword>
<name>A0A060NXI5_9BURK</name>
<evidence type="ECO:0000256" key="18">
    <source>
        <dbReference type="PIRSR" id="PIRSR039102-1"/>
    </source>
</evidence>
<dbReference type="FunFam" id="3.30.470.20:FF:000008">
    <property type="entry name" value="D-alanine--D-alanine ligase"/>
    <property type="match status" value="1"/>
</dbReference>
<dbReference type="InterPro" id="IPR011761">
    <property type="entry name" value="ATP-grasp"/>
</dbReference>
<dbReference type="PROSITE" id="PS00843">
    <property type="entry name" value="DALA_DALA_LIGASE_1"/>
    <property type="match status" value="1"/>
</dbReference>
<organism evidence="22 23">
    <name type="scientific">Serpentinimonas maccroryi</name>
    <dbReference type="NCBI Taxonomy" id="1458426"/>
    <lineage>
        <taxon>Bacteria</taxon>
        <taxon>Pseudomonadati</taxon>
        <taxon>Pseudomonadota</taxon>
        <taxon>Betaproteobacteria</taxon>
        <taxon>Burkholderiales</taxon>
        <taxon>Comamonadaceae</taxon>
        <taxon>Serpentinimonas</taxon>
    </lineage>
</organism>
<evidence type="ECO:0000256" key="6">
    <source>
        <dbReference type="ARBA" id="ARBA00022490"/>
    </source>
</evidence>
<feature type="domain" description="ATP-grasp" evidence="21">
    <location>
        <begin position="113"/>
        <end position="313"/>
    </location>
</feature>